<gene>
    <name evidence="1" type="ORF">CEXT_134671</name>
</gene>
<dbReference type="AlphaFoldDB" id="A0AAV4WT55"/>
<sequence>NKAVPALGYLSFKWLIFTVPMARQLSETQVSRVKHLQPIRYIAFRVSVFTV</sequence>
<reference evidence="1 2" key="1">
    <citation type="submission" date="2021-06" db="EMBL/GenBank/DDBJ databases">
        <title>Caerostris extrusa draft genome.</title>
        <authorList>
            <person name="Kono N."/>
            <person name="Arakawa K."/>
        </authorList>
    </citation>
    <scope>NUCLEOTIDE SEQUENCE [LARGE SCALE GENOMIC DNA]</scope>
</reference>
<comment type="caution">
    <text evidence="1">The sequence shown here is derived from an EMBL/GenBank/DDBJ whole genome shotgun (WGS) entry which is preliminary data.</text>
</comment>
<keyword evidence="2" id="KW-1185">Reference proteome</keyword>
<evidence type="ECO:0000313" key="1">
    <source>
        <dbReference type="EMBL" id="GIY84825.1"/>
    </source>
</evidence>
<accession>A0AAV4WT55</accession>
<dbReference type="Proteomes" id="UP001054945">
    <property type="component" value="Unassembled WGS sequence"/>
</dbReference>
<evidence type="ECO:0000313" key="2">
    <source>
        <dbReference type="Proteomes" id="UP001054945"/>
    </source>
</evidence>
<organism evidence="1 2">
    <name type="scientific">Caerostris extrusa</name>
    <name type="common">Bark spider</name>
    <name type="synonym">Caerostris bankana</name>
    <dbReference type="NCBI Taxonomy" id="172846"/>
    <lineage>
        <taxon>Eukaryota</taxon>
        <taxon>Metazoa</taxon>
        <taxon>Ecdysozoa</taxon>
        <taxon>Arthropoda</taxon>
        <taxon>Chelicerata</taxon>
        <taxon>Arachnida</taxon>
        <taxon>Araneae</taxon>
        <taxon>Araneomorphae</taxon>
        <taxon>Entelegynae</taxon>
        <taxon>Araneoidea</taxon>
        <taxon>Araneidae</taxon>
        <taxon>Caerostris</taxon>
    </lineage>
</organism>
<proteinExistence type="predicted"/>
<name>A0AAV4WT55_CAEEX</name>
<dbReference type="EMBL" id="BPLR01016575">
    <property type="protein sequence ID" value="GIY84825.1"/>
    <property type="molecule type" value="Genomic_DNA"/>
</dbReference>
<feature type="non-terminal residue" evidence="1">
    <location>
        <position position="1"/>
    </location>
</feature>
<protein>
    <submittedName>
        <fullName evidence="1">Uncharacterized protein</fullName>
    </submittedName>
</protein>